<dbReference type="Gene3D" id="3.20.20.190">
    <property type="entry name" value="Phosphatidylinositol (PI) phosphodiesterase"/>
    <property type="match status" value="1"/>
</dbReference>
<reference evidence="9 10" key="1">
    <citation type="journal article" date="2015" name="Genome Announc.">
        <title>Draft Genome Sequence of the Terrestrial Cyanobacterium Scytonema millei VB511283, Isolated from Eastern India.</title>
        <authorList>
            <person name="Sen D."/>
            <person name="Chandrababunaidu M.M."/>
            <person name="Singh D."/>
            <person name="Sanghi N."/>
            <person name="Ghorai A."/>
            <person name="Mishra G.P."/>
            <person name="Madduluri M."/>
            <person name="Adhikary S.P."/>
            <person name="Tripathy S."/>
        </authorList>
    </citation>
    <scope>NUCLEOTIDE SEQUENCE [LARGE SCALE GENOMIC DNA]</scope>
    <source>
        <strain evidence="9 10">VB511283</strain>
    </source>
</reference>
<evidence type="ECO:0000256" key="2">
    <source>
        <dbReference type="ARBA" id="ARBA00012247"/>
    </source>
</evidence>
<evidence type="ECO:0000313" key="9">
    <source>
        <dbReference type="EMBL" id="NHC34564.1"/>
    </source>
</evidence>
<evidence type="ECO:0000256" key="6">
    <source>
        <dbReference type="ARBA" id="ARBA00047512"/>
    </source>
</evidence>
<dbReference type="PROSITE" id="PS51704">
    <property type="entry name" value="GP_PDE"/>
    <property type="match status" value="1"/>
</dbReference>
<dbReference type="InterPro" id="IPR017946">
    <property type="entry name" value="PLC-like_Pdiesterase_TIM-brl"/>
</dbReference>
<protein>
    <recommendedName>
        <fullName evidence="2">glycerophosphodiester phosphodiesterase</fullName>
        <ecNumber evidence="2">3.1.4.46</ecNumber>
    </recommendedName>
</protein>
<comment type="catalytic activity">
    <reaction evidence="6">
        <text>a sn-glycero-3-phosphodiester + H2O = an alcohol + sn-glycerol 3-phosphate + H(+)</text>
        <dbReference type="Rhea" id="RHEA:12969"/>
        <dbReference type="ChEBI" id="CHEBI:15377"/>
        <dbReference type="ChEBI" id="CHEBI:15378"/>
        <dbReference type="ChEBI" id="CHEBI:30879"/>
        <dbReference type="ChEBI" id="CHEBI:57597"/>
        <dbReference type="ChEBI" id="CHEBI:83408"/>
        <dbReference type="EC" id="3.1.4.46"/>
    </reaction>
</comment>
<evidence type="ECO:0000256" key="3">
    <source>
        <dbReference type="ARBA" id="ARBA00022729"/>
    </source>
</evidence>
<dbReference type="Proteomes" id="UP000031532">
    <property type="component" value="Unassembled WGS sequence"/>
</dbReference>
<evidence type="ECO:0000256" key="7">
    <source>
        <dbReference type="SAM" id="MobiDB-lite"/>
    </source>
</evidence>
<evidence type="ECO:0000256" key="5">
    <source>
        <dbReference type="ARBA" id="ARBA00022801"/>
    </source>
</evidence>
<evidence type="ECO:0000256" key="1">
    <source>
        <dbReference type="ARBA" id="ARBA00007277"/>
    </source>
</evidence>
<keyword evidence="10" id="KW-1185">Reference proteome</keyword>
<keyword evidence="3" id="KW-0732">Signal</keyword>
<dbReference type="AlphaFoldDB" id="A0A9X5E5I3"/>
<keyword evidence="4" id="KW-0319">Glycerol metabolism</keyword>
<dbReference type="GO" id="GO:0006071">
    <property type="term" value="P:glycerol metabolic process"/>
    <property type="evidence" value="ECO:0007669"/>
    <property type="project" value="UniProtKB-KW"/>
</dbReference>
<evidence type="ECO:0000256" key="4">
    <source>
        <dbReference type="ARBA" id="ARBA00022798"/>
    </source>
</evidence>
<comment type="similarity">
    <text evidence="1">Belongs to the glycerophosphoryl diester phosphodiesterase family.</text>
</comment>
<dbReference type="SUPFAM" id="SSF51695">
    <property type="entry name" value="PLC-like phosphodiesterases"/>
    <property type="match status" value="1"/>
</dbReference>
<proteinExistence type="inferred from homology"/>
<dbReference type="Pfam" id="PF03009">
    <property type="entry name" value="GDPD"/>
    <property type="match status" value="1"/>
</dbReference>
<evidence type="ECO:0000259" key="8">
    <source>
        <dbReference type="PROSITE" id="PS51704"/>
    </source>
</evidence>
<dbReference type="InterPro" id="IPR030395">
    <property type="entry name" value="GP_PDE_dom"/>
</dbReference>
<feature type="region of interest" description="Disordered" evidence="7">
    <location>
        <begin position="387"/>
        <end position="414"/>
    </location>
</feature>
<dbReference type="PANTHER" id="PTHR43620:SF7">
    <property type="entry name" value="GLYCEROPHOSPHODIESTER PHOSPHODIESTERASE GDPD5-RELATED"/>
    <property type="match status" value="1"/>
</dbReference>
<feature type="domain" description="GP-PDE" evidence="8">
    <location>
        <begin position="38"/>
        <end position="378"/>
    </location>
</feature>
<comment type="caution">
    <text evidence="9">The sequence shown here is derived from an EMBL/GenBank/DDBJ whole genome shotgun (WGS) entry which is preliminary data.</text>
</comment>
<organism evidence="9 10">
    <name type="scientific">Scytonema millei VB511283</name>
    <dbReference type="NCBI Taxonomy" id="1245923"/>
    <lineage>
        <taxon>Bacteria</taxon>
        <taxon>Bacillati</taxon>
        <taxon>Cyanobacteriota</taxon>
        <taxon>Cyanophyceae</taxon>
        <taxon>Nostocales</taxon>
        <taxon>Scytonemataceae</taxon>
        <taxon>Scytonema</taxon>
    </lineage>
</organism>
<dbReference type="CDD" id="cd08602">
    <property type="entry name" value="GDPD_ScGlpQ1_like"/>
    <property type="match status" value="1"/>
</dbReference>
<dbReference type="GO" id="GO:0006629">
    <property type="term" value="P:lipid metabolic process"/>
    <property type="evidence" value="ECO:0007669"/>
    <property type="project" value="InterPro"/>
</dbReference>
<dbReference type="PANTHER" id="PTHR43620">
    <property type="entry name" value="GLYCEROPHOSPHORYL DIESTER PHOSPHODIESTERASE"/>
    <property type="match status" value="1"/>
</dbReference>
<dbReference type="EC" id="3.1.4.46" evidence="2"/>
<name>A0A9X5E5I3_9CYAN</name>
<evidence type="ECO:0000313" key="10">
    <source>
        <dbReference type="Proteomes" id="UP000031532"/>
    </source>
</evidence>
<dbReference type="GO" id="GO:0008889">
    <property type="term" value="F:glycerophosphodiester phosphodiesterase activity"/>
    <property type="evidence" value="ECO:0007669"/>
    <property type="project" value="UniProtKB-EC"/>
</dbReference>
<sequence length="414" mass="45786">MLRLSRLIVLASAVAALVGADRVDAQRSQADTLTGKPPIVIGHRGASGYRPEHTLAAYELAIAMGADYIEPDLVSTKDGVLIARHENDITGTTDVSDRPEFAKRKTTKTIDGTEITGWFTEDFTLAEIKTLKAKERIPELRPGSAQFDGLYEVPTLQEVIDLAKRKSIETGRVIGIYPETKHPTYFDYIDLSLEEPLAKVLRQNNLDDADDPVFIQSFETANLKQLNKLVNVPLVQLFDEADAQPYDFVVSGDSRTYGDLTSPKELAKIAEYADGIGPFKRLIIPSESVDENGDGKPDDVNGDGQLSEADRRLAAEPTSLIDDAHAAGLLVHPYTFRNESFFLAIDYANNPEAEYEQFYRLGVDGLFSDNPDTAFVVRNRIACGTQNPKYSQQGRNRRVWNPGGTGNRRGYPCE</sequence>
<dbReference type="OrthoDB" id="384721at2"/>
<dbReference type="EMBL" id="JTJC03000002">
    <property type="protein sequence ID" value="NHC34564.1"/>
    <property type="molecule type" value="Genomic_DNA"/>
</dbReference>
<dbReference type="GO" id="GO:0042597">
    <property type="term" value="C:periplasmic space"/>
    <property type="evidence" value="ECO:0007669"/>
    <property type="project" value="TreeGrafter"/>
</dbReference>
<accession>A0A9X5E5I3</accession>
<gene>
    <name evidence="9" type="ORF">QH73_0007800</name>
</gene>
<keyword evidence="5" id="KW-0378">Hydrolase</keyword>